<dbReference type="Proteomes" id="UP001596113">
    <property type="component" value="Unassembled WGS sequence"/>
</dbReference>
<accession>A0ABW0HU77</accession>
<dbReference type="RefSeq" id="WP_378134033.1">
    <property type="nucleotide sequence ID" value="NZ_JBHSMI010000025.1"/>
</dbReference>
<dbReference type="InterPro" id="IPR032482">
    <property type="entry name" value="DUF5054"/>
</dbReference>
<evidence type="ECO:0000313" key="2">
    <source>
        <dbReference type="Proteomes" id="UP001596113"/>
    </source>
</evidence>
<dbReference type="EMBL" id="JBHSMI010000025">
    <property type="protein sequence ID" value="MFC5404078.1"/>
    <property type="molecule type" value="Genomic_DNA"/>
</dbReference>
<dbReference type="Pfam" id="PF16477">
    <property type="entry name" value="DUF5054"/>
    <property type="match status" value="1"/>
</dbReference>
<organism evidence="1 2">
    <name type="scientific">Cohnella soli</name>
    <dbReference type="NCBI Taxonomy" id="425005"/>
    <lineage>
        <taxon>Bacteria</taxon>
        <taxon>Bacillati</taxon>
        <taxon>Bacillota</taxon>
        <taxon>Bacilli</taxon>
        <taxon>Bacillales</taxon>
        <taxon>Paenibacillaceae</taxon>
        <taxon>Cohnella</taxon>
    </lineage>
</organism>
<dbReference type="InterPro" id="IPR011330">
    <property type="entry name" value="Glyco_hydro/deAcase_b/a-brl"/>
</dbReference>
<gene>
    <name evidence="1" type="ORF">ACFPOF_15145</name>
</gene>
<dbReference type="Gene3D" id="3.20.110.10">
    <property type="entry name" value="Glycoside hydrolase 38, N terminal domain"/>
    <property type="match status" value="1"/>
</dbReference>
<dbReference type="InterPro" id="IPR027291">
    <property type="entry name" value="Glyco_hydro_38_N_sf"/>
</dbReference>
<dbReference type="CDD" id="cd10791">
    <property type="entry name" value="GH38N_AMII_like_1"/>
    <property type="match status" value="1"/>
</dbReference>
<proteinExistence type="predicted"/>
<protein>
    <submittedName>
        <fullName evidence="1">DUF5054 domain-containing protein</fullName>
    </submittedName>
</protein>
<sequence>MTNIKRLHVIFKTHLDIGFTDFARQVEETYMNDFIPQALSLSERMAETSGKSRFVWTVGSWLISQYLQSATEEQRARMEQAIARGDIAWHGIPFTTHTELMDAKLFEFGLSLSRRLDHKYGKQTIAAKMTDVPGHTIGMVPYLARNGIRYLHLGVNPACTPPSVPKVFVWRASDGSEIVVNYAEDYGQALRVEGLEDALYFAHTGDNLGPPSLEEIERMYERLREEYPEAEVAASTLDAFAEKLLVHKSSLPVLSEEIGDSWIHGVATDPAKVARYRELLRLRDKWLEAGALDADSEAYAQFCSRLMLIPEHTWGLDEKVHLADFTNYSAAEFTTARAEDEVADHPVKNKYEELYSFYRKGSYRKLESSWEEQRSYIDQALSALTPELQEEARQAFGRLLPDLTSGNAAGEELETYREYELGKFRVSFYSDGAIGSLMDGNVKMWTGDNARLGVFRYETFGQADYDRFFREYAVHLERHYTWAEPDLGKPGIEYAKPVPEHRRYSPTVRSLRLERQADGDKVLARLEMPPDVCRLYGAPRQLMIVYLFHSDEPAIDVELHWQDKQACRLPEASWFSFVPAVDNPNRWTMDKLGELVSPLSVVKNGNRNMHAVGNGLYYDGADGTLIIETLDAPIVCPGEPRLLQFDNTFAPLEGGFHFNLHNNVWGTNFRMWFEEDMKFRFRLTFGSNL</sequence>
<evidence type="ECO:0000313" key="1">
    <source>
        <dbReference type="EMBL" id="MFC5404078.1"/>
    </source>
</evidence>
<comment type="caution">
    <text evidence="1">The sequence shown here is derived from an EMBL/GenBank/DDBJ whole genome shotgun (WGS) entry which is preliminary data.</text>
</comment>
<name>A0ABW0HU77_9BACL</name>
<keyword evidence="2" id="KW-1185">Reference proteome</keyword>
<dbReference type="SUPFAM" id="SSF88713">
    <property type="entry name" value="Glycoside hydrolase/deacetylase"/>
    <property type="match status" value="1"/>
</dbReference>
<reference evidence="2" key="1">
    <citation type="journal article" date="2019" name="Int. J. Syst. Evol. Microbiol.">
        <title>The Global Catalogue of Microorganisms (GCM) 10K type strain sequencing project: providing services to taxonomists for standard genome sequencing and annotation.</title>
        <authorList>
            <consortium name="The Broad Institute Genomics Platform"/>
            <consortium name="The Broad Institute Genome Sequencing Center for Infectious Disease"/>
            <person name="Wu L."/>
            <person name="Ma J."/>
        </authorList>
    </citation>
    <scope>NUCLEOTIDE SEQUENCE [LARGE SCALE GENOMIC DNA]</scope>
    <source>
        <strain evidence="2">CGMCC 1.18575</strain>
    </source>
</reference>